<dbReference type="GO" id="GO:0140078">
    <property type="term" value="F:class I DNA-(apurinic or apyrimidinic site) endonuclease activity"/>
    <property type="evidence" value="ECO:0007669"/>
    <property type="project" value="UniProtKB-EC"/>
</dbReference>
<feature type="domain" description="Formamidopyrimidine-DNA glycosylase catalytic" evidence="22">
    <location>
        <begin position="2"/>
        <end position="133"/>
    </location>
</feature>
<evidence type="ECO:0000256" key="8">
    <source>
        <dbReference type="ARBA" id="ARBA00022723"/>
    </source>
</evidence>
<dbReference type="InterPro" id="IPR010979">
    <property type="entry name" value="Ribosomal_uS13-like_H2TH"/>
</dbReference>
<keyword evidence="24" id="KW-1185">Reference proteome</keyword>
<dbReference type="Gene3D" id="1.10.8.50">
    <property type="match status" value="1"/>
</dbReference>
<dbReference type="AlphaFoldDB" id="A0A0C2RPW8"/>
<evidence type="ECO:0000259" key="21">
    <source>
        <dbReference type="PROSITE" id="PS51066"/>
    </source>
</evidence>
<protein>
    <recommendedName>
        <fullName evidence="7">Formamidopyrimidine-DNA glycosylase</fullName>
        <ecNumber evidence="5">3.2.2.23</ecNumber>
        <ecNumber evidence="6">4.2.99.18</ecNumber>
    </recommendedName>
    <alternativeName>
        <fullName evidence="18">DNA-(apurinic or apyrimidinic site) lyase MutM</fullName>
    </alternativeName>
</protein>
<comment type="cofactor">
    <cofactor evidence="2">
        <name>Zn(2+)</name>
        <dbReference type="ChEBI" id="CHEBI:29105"/>
    </cofactor>
</comment>
<evidence type="ECO:0000256" key="18">
    <source>
        <dbReference type="ARBA" id="ARBA00030638"/>
    </source>
</evidence>
<evidence type="ECO:0000259" key="22">
    <source>
        <dbReference type="PROSITE" id="PS51068"/>
    </source>
</evidence>
<dbReference type="EMBL" id="JXRP01000020">
    <property type="protein sequence ID" value="KIL43809.1"/>
    <property type="molecule type" value="Genomic_DNA"/>
</dbReference>
<evidence type="ECO:0000313" key="24">
    <source>
        <dbReference type="Proteomes" id="UP000031938"/>
    </source>
</evidence>
<sequence length="290" mass="32996">MPELPEVEHVKRGLEPFVLSETIESVTFSETIHVSHENGRQAILKGMSIEQFSYEIRGLTIQRIGRRSKYLLFTLSDDHREFLMLSHLGMSGAWFAVDTVDTIAEPKFRAHIHVIFQMESGRMLVYADIRRFGELRLLHHIEDHPPLGLIGPEPFDEGAEELFLAALDAPRFLQKPIKEVIMNHQVIAGCGNIYATEALFRGKIHPKRRVNRMSLQKRKELFHHIVEVLREGIEKGGSSISDYRNVNGQAGEMQDRLQMYGRKVCPACGSAIKQAVIGGRNSHYCTTCQH</sequence>
<dbReference type="Proteomes" id="UP000031938">
    <property type="component" value="Unassembled WGS sequence"/>
</dbReference>
<dbReference type="InterPro" id="IPR035937">
    <property type="entry name" value="FPG_N"/>
</dbReference>
<gene>
    <name evidence="23" type="ORF">KP78_36330</name>
</gene>
<accession>A0A0C2RPW8</accession>
<organism evidence="23 24">
    <name type="scientific">Jeotgalibacillus soli</name>
    <dbReference type="NCBI Taxonomy" id="889306"/>
    <lineage>
        <taxon>Bacteria</taxon>
        <taxon>Bacillati</taxon>
        <taxon>Bacillota</taxon>
        <taxon>Bacilli</taxon>
        <taxon>Bacillales</taxon>
        <taxon>Caryophanaceae</taxon>
        <taxon>Jeotgalibacillus</taxon>
    </lineage>
</organism>
<dbReference type="PROSITE" id="PS51066">
    <property type="entry name" value="ZF_FPG_2"/>
    <property type="match status" value="1"/>
</dbReference>
<dbReference type="PROSITE" id="PS51068">
    <property type="entry name" value="FPG_CAT"/>
    <property type="match status" value="1"/>
</dbReference>
<comment type="catalytic activity">
    <reaction evidence="1">
        <text>Hydrolysis of DNA containing ring-opened 7-methylguanine residues, releasing 2,6-diamino-4-hydroxy-5-(N-methyl)formamidopyrimidine.</text>
        <dbReference type="EC" id="3.2.2.23"/>
    </reaction>
</comment>
<dbReference type="Pfam" id="PF01149">
    <property type="entry name" value="Fapy_DNA_glyco"/>
    <property type="match status" value="1"/>
</dbReference>
<dbReference type="GO" id="GO:0008270">
    <property type="term" value="F:zinc ion binding"/>
    <property type="evidence" value="ECO:0007669"/>
    <property type="project" value="UniProtKB-KW"/>
</dbReference>
<comment type="subunit">
    <text evidence="4">Monomer.</text>
</comment>
<keyword evidence="10 20" id="KW-0863">Zinc-finger</keyword>
<dbReference type="Pfam" id="PF06827">
    <property type="entry name" value="zf-FPG_IleRS"/>
    <property type="match status" value="1"/>
</dbReference>
<dbReference type="InterPro" id="IPR015886">
    <property type="entry name" value="H2TH_FPG"/>
</dbReference>
<evidence type="ECO:0000313" key="23">
    <source>
        <dbReference type="EMBL" id="KIL43809.1"/>
    </source>
</evidence>
<evidence type="ECO:0000256" key="4">
    <source>
        <dbReference type="ARBA" id="ARBA00011245"/>
    </source>
</evidence>
<keyword evidence="13" id="KW-0238">DNA-binding</keyword>
<name>A0A0C2RPW8_9BACL</name>
<evidence type="ECO:0000256" key="11">
    <source>
        <dbReference type="ARBA" id="ARBA00022801"/>
    </source>
</evidence>
<dbReference type="PATRIC" id="fig|889306.3.peg.3649"/>
<dbReference type="EC" id="4.2.99.18" evidence="6"/>
<dbReference type="EC" id="3.2.2.23" evidence="5"/>
<dbReference type="InterPro" id="IPR000214">
    <property type="entry name" value="Znf_DNA_glyclase/AP_lyase"/>
</dbReference>
<dbReference type="SMART" id="SM00898">
    <property type="entry name" value="Fapy_DNA_glyco"/>
    <property type="match status" value="1"/>
</dbReference>
<evidence type="ECO:0000256" key="10">
    <source>
        <dbReference type="ARBA" id="ARBA00022771"/>
    </source>
</evidence>
<evidence type="ECO:0000256" key="3">
    <source>
        <dbReference type="ARBA" id="ARBA00009409"/>
    </source>
</evidence>
<keyword evidence="17 23" id="KW-0326">Glycosidase</keyword>
<keyword evidence="9" id="KW-0227">DNA damage</keyword>
<dbReference type="PANTHER" id="PTHR22993">
    <property type="entry name" value="FORMAMIDOPYRIMIDINE-DNA GLYCOSYLASE"/>
    <property type="match status" value="1"/>
</dbReference>
<dbReference type="SUPFAM" id="SSF81624">
    <property type="entry name" value="N-terminal domain of MutM-like DNA repair proteins"/>
    <property type="match status" value="1"/>
</dbReference>
<reference evidence="23 24" key="1">
    <citation type="submission" date="2015-01" db="EMBL/GenBank/DDBJ databases">
        <title>Genome sequencing of Jeotgalibacillus soli.</title>
        <authorList>
            <person name="Goh K.M."/>
            <person name="Chan K.-G."/>
            <person name="Yaakop A.S."/>
            <person name="Ee R."/>
            <person name="Gan H.M."/>
            <person name="Chan C.S."/>
        </authorList>
    </citation>
    <scope>NUCLEOTIDE SEQUENCE [LARGE SCALE GENOMIC DNA]</scope>
    <source>
        <strain evidence="23 24">P9</strain>
    </source>
</reference>
<dbReference type="SUPFAM" id="SSF57716">
    <property type="entry name" value="Glucocorticoid receptor-like (DNA-binding domain)"/>
    <property type="match status" value="1"/>
</dbReference>
<dbReference type="PROSITE" id="PS01242">
    <property type="entry name" value="ZF_FPG_1"/>
    <property type="match status" value="1"/>
</dbReference>
<evidence type="ECO:0000256" key="5">
    <source>
        <dbReference type="ARBA" id="ARBA00012024"/>
    </source>
</evidence>
<dbReference type="InterPro" id="IPR012319">
    <property type="entry name" value="FPG_cat"/>
</dbReference>
<keyword evidence="12" id="KW-0862">Zinc</keyword>
<dbReference type="SUPFAM" id="SSF46946">
    <property type="entry name" value="S13-like H2TH domain"/>
    <property type="match status" value="1"/>
</dbReference>
<proteinExistence type="inferred from homology"/>
<evidence type="ECO:0000256" key="12">
    <source>
        <dbReference type="ARBA" id="ARBA00022833"/>
    </source>
</evidence>
<dbReference type="GO" id="GO:0034039">
    <property type="term" value="F:8-oxo-7,8-dihydroguanine DNA N-glycosylase activity"/>
    <property type="evidence" value="ECO:0007669"/>
    <property type="project" value="TreeGrafter"/>
</dbReference>
<dbReference type="GO" id="GO:0006284">
    <property type="term" value="P:base-excision repair"/>
    <property type="evidence" value="ECO:0007669"/>
    <property type="project" value="InterPro"/>
</dbReference>
<evidence type="ECO:0000256" key="19">
    <source>
        <dbReference type="ARBA" id="ARBA00044632"/>
    </source>
</evidence>
<dbReference type="InterPro" id="IPR010663">
    <property type="entry name" value="Znf_FPG/IleRS"/>
</dbReference>
<comment type="caution">
    <text evidence="23">The sequence shown here is derived from an EMBL/GenBank/DDBJ whole genome shotgun (WGS) entry which is preliminary data.</text>
</comment>
<dbReference type="GO" id="GO:0003690">
    <property type="term" value="F:double-stranded DNA binding"/>
    <property type="evidence" value="ECO:0007669"/>
    <property type="project" value="UniProtKB-ARBA"/>
</dbReference>
<evidence type="ECO:0000256" key="6">
    <source>
        <dbReference type="ARBA" id="ARBA00012720"/>
    </source>
</evidence>
<dbReference type="GO" id="GO:0003684">
    <property type="term" value="F:damaged DNA binding"/>
    <property type="evidence" value="ECO:0007669"/>
    <property type="project" value="InterPro"/>
</dbReference>
<evidence type="ECO:0000256" key="2">
    <source>
        <dbReference type="ARBA" id="ARBA00001947"/>
    </source>
</evidence>
<evidence type="ECO:0000256" key="20">
    <source>
        <dbReference type="PROSITE-ProRule" id="PRU00391"/>
    </source>
</evidence>
<evidence type="ECO:0000256" key="17">
    <source>
        <dbReference type="ARBA" id="ARBA00023295"/>
    </source>
</evidence>
<evidence type="ECO:0000256" key="13">
    <source>
        <dbReference type="ARBA" id="ARBA00023125"/>
    </source>
</evidence>
<evidence type="ECO:0000256" key="7">
    <source>
        <dbReference type="ARBA" id="ARBA00016240"/>
    </source>
</evidence>
<evidence type="ECO:0000256" key="16">
    <source>
        <dbReference type="ARBA" id="ARBA00023268"/>
    </source>
</evidence>
<evidence type="ECO:0000256" key="15">
    <source>
        <dbReference type="ARBA" id="ARBA00023239"/>
    </source>
</evidence>
<dbReference type="InterPro" id="IPR020629">
    <property type="entry name" value="FPG_Glyclase"/>
</dbReference>
<dbReference type="CDD" id="cd08966">
    <property type="entry name" value="EcFpg-like_N"/>
    <property type="match status" value="1"/>
</dbReference>
<feature type="domain" description="FPG-type" evidence="21">
    <location>
        <begin position="258"/>
        <end position="290"/>
    </location>
</feature>
<evidence type="ECO:0000256" key="14">
    <source>
        <dbReference type="ARBA" id="ARBA00023204"/>
    </source>
</evidence>
<comment type="similarity">
    <text evidence="3">Belongs to the FPG family.</text>
</comment>
<dbReference type="NCBIfam" id="TIGR00577">
    <property type="entry name" value="fpg"/>
    <property type="match status" value="1"/>
</dbReference>
<dbReference type="PANTHER" id="PTHR22993:SF9">
    <property type="entry name" value="FORMAMIDOPYRIMIDINE-DNA GLYCOSYLASE"/>
    <property type="match status" value="1"/>
</dbReference>
<dbReference type="Gene3D" id="3.20.190.10">
    <property type="entry name" value="MutM-like, N-terminal"/>
    <property type="match status" value="1"/>
</dbReference>
<comment type="catalytic activity">
    <reaction evidence="19">
        <text>2'-deoxyribonucleotide-(2'-deoxyribose 5'-phosphate)-2'-deoxyribonucleotide-DNA = a 3'-end 2'-deoxyribonucleotide-(2,3-dehydro-2,3-deoxyribose 5'-phosphate)-DNA + a 5'-end 5'-phospho-2'-deoxyribonucleoside-DNA + H(+)</text>
        <dbReference type="Rhea" id="RHEA:66592"/>
        <dbReference type="Rhea" id="RHEA-COMP:13180"/>
        <dbReference type="Rhea" id="RHEA-COMP:16897"/>
        <dbReference type="Rhea" id="RHEA-COMP:17067"/>
        <dbReference type="ChEBI" id="CHEBI:15378"/>
        <dbReference type="ChEBI" id="CHEBI:136412"/>
        <dbReference type="ChEBI" id="CHEBI:157695"/>
        <dbReference type="ChEBI" id="CHEBI:167181"/>
        <dbReference type="EC" id="4.2.99.18"/>
    </reaction>
</comment>
<keyword evidence="15" id="KW-0456">Lyase</keyword>
<dbReference type="OrthoDB" id="9800855at2"/>
<keyword evidence="11 23" id="KW-0378">Hydrolase</keyword>
<dbReference type="STRING" id="889306.KP78_36330"/>
<evidence type="ECO:0000256" key="1">
    <source>
        <dbReference type="ARBA" id="ARBA00001668"/>
    </source>
</evidence>
<dbReference type="Pfam" id="PF06831">
    <property type="entry name" value="H2TH"/>
    <property type="match status" value="1"/>
</dbReference>
<dbReference type="FunFam" id="1.10.8.50:FF:000003">
    <property type="entry name" value="Formamidopyrimidine-DNA glycosylase"/>
    <property type="match status" value="1"/>
</dbReference>
<keyword evidence="14" id="KW-0234">DNA repair</keyword>
<keyword evidence="8" id="KW-0479">Metal-binding</keyword>
<dbReference type="RefSeq" id="WP_041090717.1">
    <property type="nucleotide sequence ID" value="NZ_JXRP01000020.1"/>
</dbReference>
<evidence type="ECO:0000256" key="9">
    <source>
        <dbReference type="ARBA" id="ARBA00022763"/>
    </source>
</evidence>
<keyword evidence="16" id="KW-0511">Multifunctional enzyme</keyword>
<dbReference type="SMART" id="SM01232">
    <property type="entry name" value="H2TH"/>
    <property type="match status" value="1"/>
</dbReference>
<dbReference type="NCBIfam" id="NF002211">
    <property type="entry name" value="PRK01103.1"/>
    <property type="match status" value="1"/>
</dbReference>
<dbReference type="InterPro" id="IPR015887">
    <property type="entry name" value="DNA_glyclase_Znf_dom_DNA_BS"/>
</dbReference>